<feature type="domain" description="DUF4350" evidence="2">
    <location>
        <begin position="24"/>
        <end position="217"/>
    </location>
</feature>
<reference evidence="3 4" key="1">
    <citation type="submission" date="2019-04" db="EMBL/GenBank/DDBJ databases">
        <authorList>
            <person name="Li Y."/>
            <person name="Wang J."/>
        </authorList>
    </citation>
    <scope>NUCLEOTIDE SEQUENCE [LARGE SCALE GENOMIC DNA]</scope>
    <source>
        <strain evidence="3 4">DSM 14668</strain>
    </source>
</reference>
<name>A0A4U1JAV2_9BACT</name>
<evidence type="ECO:0000256" key="1">
    <source>
        <dbReference type="SAM" id="MobiDB-lite"/>
    </source>
</evidence>
<accession>A0A4U1JAV2</accession>
<dbReference type="AlphaFoldDB" id="A0A4U1JAV2"/>
<keyword evidence="4" id="KW-1185">Reference proteome</keyword>
<organism evidence="3 4">
    <name type="scientific">Polyangium fumosum</name>
    <dbReference type="NCBI Taxonomy" id="889272"/>
    <lineage>
        <taxon>Bacteria</taxon>
        <taxon>Pseudomonadati</taxon>
        <taxon>Myxococcota</taxon>
        <taxon>Polyangia</taxon>
        <taxon>Polyangiales</taxon>
        <taxon>Polyangiaceae</taxon>
        <taxon>Polyangium</taxon>
    </lineage>
</organism>
<proteinExistence type="predicted"/>
<evidence type="ECO:0000313" key="4">
    <source>
        <dbReference type="Proteomes" id="UP000309215"/>
    </source>
</evidence>
<feature type="region of interest" description="Disordered" evidence="1">
    <location>
        <begin position="429"/>
        <end position="472"/>
    </location>
</feature>
<sequence length="472" mass="49530">MICVALGIGLASVDARATAFDVADTTWEGCSELYGLAVNELGDGRVKAVAVLDWNEITPNDGVLVLHPLQSMDPEETAAFMKAGGRLAIVDDYGRGEETLRRFHIERTVLPSRPVAALRNNPQLAIAEPVLTGDKGQLTGPHPVVANVQQFVTNHATGLRHPNLSPVLEVRAVGEPPTIVAVAGQVGKGRLFALGDPSGLINQMLRYPGNRSFAVGLAHYLVDEDGGERQGGRLFIVANRFSEEGSFGGKSTLRKDIESQLRSISDALAEARQNGLPSWAHWLLALLAVVGVAAWVARAAGRPYKSPQPRFARPVPLVAQGGVAGRFALLSAPSSPPGLLLLELKSALVEALSHKLGAPLDPSTDAVISAAERAGGLDERGRSALKDVLDVMQKAEASVVAGRPVRVPRAALRNAAAVVRDVLAKAGAITPEPLGHGNANHEKTPDRPAGTSPTSNPSRTPSPPAPAEESAT</sequence>
<comment type="caution">
    <text evidence="3">The sequence shown here is derived from an EMBL/GenBank/DDBJ whole genome shotgun (WGS) entry which is preliminary data.</text>
</comment>
<dbReference type="Proteomes" id="UP000309215">
    <property type="component" value="Unassembled WGS sequence"/>
</dbReference>
<evidence type="ECO:0000313" key="3">
    <source>
        <dbReference type="EMBL" id="TKD06272.1"/>
    </source>
</evidence>
<dbReference type="EMBL" id="SSMQ01000020">
    <property type="protein sequence ID" value="TKD06272.1"/>
    <property type="molecule type" value="Genomic_DNA"/>
</dbReference>
<dbReference type="Pfam" id="PF14258">
    <property type="entry name" value="DUF4350"/>
    <property type="match status" value="1"/>
</dbReference>
<dbReference type="InterPro" id="IPR025646">
    <property type="entry name" value="DUF4350"/>
</dbReference>
<protein>
    <submittedName>
        <fullName evidence="3">DUF4350 domain-containing protein</fullName>
    </submittedName>
</protein>
<dbReference type="OrthoDB" id="5486006at2"/>
<gene>
    <name evidence="3" type="ORF">E8A74_20335</name>
</gene>
<evidence type="ECO:0000259" key="2">
    <source>
        <dbReference type="Pfam" id="PF14258"/>
    </source>
</evidence>